<keyword evidence="1" id="KW-1133">Transmembrane helix</keyword>
<comment type="caution">
    <text evidence="2">The sequence shown here is derived from an EMBL/GenBank/DDBJ whole genome shotgun (WGS) entry which is preliminary data.</text>
</comment>
<name>A0A1B6NTG9_9ZZZZ</name>
<feature type="transmembrane region" description="Helical" evidence="1">
    <location>
        <begin position="12"/>
        <end position="36"/>
    </location>
</feature>
<dbReference type="AlphaFoldDB" id="A0A1B6NTG9"/>
<proteinExistence type="predicted"/>
<keyword evidence="1" id="KW-0812">Transmembrane</keyword>
<feature type="transmembrane region" description="Helical" evidence="1">
    <location>
        <begin position="132"/>
        <end position="149"/>
    </location>
</feature>
<feature type="transmembrane region" description="Helical" evidence="1">
    <location>
        <begin position="56"/>
        <end position="77"/>
    </location>
</feature>
<sequence>MRHLTRRAIFHFAPSWAVGFLLASLFHSISVLMGLVQIGVELNVSDWLSMIWQDALGLLPTYGAIIAVTLLLAFSIAHFIVKQLNLHEAKSATSTIRTVLFAVAGGLSFLLMLLAMQPVLNVTLIAGARSSLGLSAQCFAGFCAGYIYSKFSDSFNHYK</sequence>
<evidence type="ECO:0000313" key="2">
    <source>
        <dbReference type="EMBL" id="KTF06769.1"/>
    </source>
</evidence>
<organism evidence="2">
    <name type="scientific">marine sediment metagenome</name>
    <dbReference type="NCBI Taxonomy" id="412755"/>
    <lineage>
        <taxon>unclassified sequences</taxon>
        <taxon>metagenomes</taxon>
        <taxon>ecological metagenomes</taxon>
    </lineage>
</organism>
<feature type="transmembrane region" description="Helical" evidence="1">
    <location>
        <begin position="98"/>
        <end position="120"/>
    </location>
</feature>
<keyword evidence="1" id="KW-0472">Membrane</keyword>
<evidence type="ECO:0000256" key="1">
    <source>
        <dbReference type="SAM" id="Phobius"/>
    </source>
</evidence>
<protein>
    <submittedName>
        <fullName evidence="2">Uncharacterized protein</fullName>
    </submittedName>
</protein>
<reference evidence="2" key="1">
    <citation type="submission" date="2013-11" db="EMBL/GenBank/DDBJ databases">
        <title>Microbial diversity, functional groups and degradation webs in Northern and Southern Mediterranean and Red Sea marine crude oil polluted sites.</title>
        <authorList>
            <person name="Daffonchio D."/>
            <person name="Mapelli F."/>
            <person name="Ferrer M."/>
            <person name="Richter M."/>
            <person name="Cherif A."/>
            <person name="Malkawi H.I."/>
            <person name="Yakimov M.M."/>
            <person name="Abdel-Fattah Y.R."/>
            <person name="Blaghen M."/>
            <person name="Golyshin P.N."/>
            <person name="Kalogerakis N."/>
            <person name="Boon N."/>
            <person name="Magagnini M."/>
            <person name="Fava F."/>
        </authorList>
    </citation>
    <scope>NUCLEOTIDE SEQUENCE</scope>
</reference>
<dbReference type="EMBL" id="AYSL01000950">
    <property type="protein sequence ID" value="KTF06769.1"/>
    <property type="molecule type" value="Genomic_DNA"/>
</dbReference>
<gene>
    <name evidence="2" type="ORF">MGSAQ_001736</name>
</gene>
<accession>A0A1B6NTG9</accession>